<evidence type="ECO:0000313" key="1">
    <source>
        <dbReference type="EMBL" id="KAJ8389983.1"/>
    </source>
</evidence>
<keyword evidence="2" id="KW-1185">Reference proteome</keyword>
<name>A0AAD7WAX4_9TELE</name>
<organism evidence="1 2">
    <name type="scientific">Aldrovandia affinis</name>
    <dbReference type="NCBI Taxonomy" id="143900"/>
    <lineage>
        <taxon>Eukaryota</taxon>
        <taxon>Metazoa</taxon>
        <taxon>Chordata</taxon>
        <taxon>Craniata</taxon>
        <taxon>Vertebrata</taxon>
        <taxon>Euteleostomi</taxon>
        <taxon>Actinopterygii</taxon>
        <taxon>Neopterygii</taxon>
        <taxon>Teleostei</taxon>
        <taxon>Notacanthiformes</taxon>
        <taxon>Halosauridae</taxon>
        <taxon>Aldrovandia</taxon>
    </lineage>
</organism>
<sequence length="117" mass="13155">METASNLQTTVTSYKTIRMTTLESSSAVYDRFGPLTWWKCLSLRPPQRHKREDLNTVAVTEHHLNGPACVQCSWMPPFLITASLPLGCSAIFVHSQSHCWKSGRVFLNANGMLFLSL</sequence>
<dbReference type="EMBL" id="JAINUG010000176">
    <property type="protein sequence ID" value="KAJ8389983.1"/>
    <property type="molecule type" value="Genomic_DNA"/>
</dbReference>
<protein>
    <submittedName>
        <fullName evidence="1">Uncharacterized protein</fullName>
    </submittedName>
</protein>
<gene>
    <name evidence="1" type="ORF">AAFF_G00112680</name>
</gene>
<dbReference type="AlphaFoldDB" id="A0AAD7WAX4"/>
<proteinExistence type="predicted"/>
<accession>A0AAD7WAX4</accession>
<reference evidence="1" key="1">
    <citation type="journal article" date="2023" name="Science">
        <title>Genome structures resolve the early diversification of teleost fishes.</title>
        <authorList>
            <person name="Parey E."/>
            <person name="Louis A."/>
            <person name="Montfort J."/>
            <person name="Bouchez O."/>
            <person name="Roques C."/>
            <person name="Iampietro C."/>
            <person name="Lluch J."/>
            <person name="Castinel A."/>
            <person name="Donnadieu C."/>
            <person name="Desvignes T."/>
            <person name="Floi Bucao C."/>
            <person name="Jouanno E."/>
            <person name="Wen M."/>
            <person name="Mejri S."/>
            <person name="Dirks R."/>
            <person name="Jansen H."/>
            <person name="Henkel C."/>
            <person name="Chen W.J."/>
            <person name="Zahm M."/>
            <person name="Cabau C."/>
            <person name="Klopp C."/>
            <person name="Thompson A.W."/>
            <person name="Robinson-Rechavi M."/>
            <person name="Braasch I."/>
            <person name="Lecointre G."/>
            <person name="Bobe J."/>
            <person name="Postlethwait J.H."/>
            <person name="Berthelot C."/>
            <person name="Roest Crollius H."/>
            <person name="Guiguen Y."/>
        </authorList>
    </citation>
    <scope>NUCLEOTIDE SEQUENCE</scope>
    <source>
        <strain evidence="1">NC1722</strain>
    </source>
</reference>
<comment type="caution">
    <text evidence="1">The sequence shown here is derived from an EMBL/GenBank/DDBJ whole genome shotgun (WGS) entry which is preliminary data.</text>
</comment>
<dbReference type="Proteomes" id="UP001221898">
    <property type="component" value="Unassembled WGS sequence"/>
</dbReference>
<evidence type="ECO:0000313" key="2">
    <source>
        <dbReference type="Proteomes" id="UP001221898"/>
    </source>
</evidence>